<feature type="domain" description="CS" evidence="5">
    <location>
        <begin position="54"/>
        <end position="159"/>
    </location>
</feature>
<feature type="region of interest" description="Disordered" evidence="3">
    <location>
        <begin position="1"/>
        <end position="26"/>
    </location>
</feature>
<evidence type="ECO:0000256" key="1">
    <source>
        <dbReference type="PROSITE-ProRule" id="PRU00285"/>
    </source>
</evidence>
<keyword evidence="7" id="KW-1185">Reference proteome</keyword>
<gene>
    <name evidence="6" type="ORF">K8N75_13455</name>
</gene>
<dbReference type="Pfam" id="PF00011">
    <property type="entry name" value="HSP20"/>
    <property type="match status" value="1"/>
</dbReference>
<protein>
    <submittedName>
        <fullName evidence="6">Hsp20/alpha crystallin family protein</fullName>
    </submittedName>
</protein>
<reference evidence="7" key="1">
    <citation type="journal article" date="2022" name="Microbiol. Resour. Announc.">
        <title>Draft Genome Sequence of a Methanogenic Archaeon from West Spitsbergen Permafrost.</title>
        <authorList>
            <person name="Trubitsyn V."/>
            <person name="Rivkina E."/>
            <person name="Shcherbakova V."/>
        </authorList>
    </citation>
    <scope>NUCLEOTIDE SEQUENCE [LARGE SCALE GENOMIC DNA]</scope>
    <source>
        <strain evidence="7">VT</strain>
    </source>
</reference>
<evidence type="ECO:0000313" key="6">
    <source>
        <dbReference type="EMBL" id="MBZ2167046.1"/>
    </source>
</evidence>
<evidence type="ECO:0000256" key="3">
    <source>
        <dbReference type="SAM" id="MobiDB-lite"/>
    </source>
</evidence>
<proteinExistence type="inferred from homology"/>
<feature type="domain" description="SHSP" evidence="4">
    <location>
        <begin position="49"/>
        <end position="159"/>
    </location>
</feature>
<sequence length="159" mass="18028">MVDKDVPIAMGTGDEEEFEEKKTPTESVLTDIVNTIKEKQEELGKSLSEYTMSFQKPLVDIMETDDSITVITDLPGVKKENVDVDISEDTIEIVAKFDEEIEEEGANYLRKERSYGETRRSMVLPAKIDVKKAKAKFKDSVLTVDLPKIMEAKHKVEIK</sequence>
<evidence type="ECO:0000313" key="7">
    <source>
        <dbReference type="Proteomes" id="UP000825933"/>
    </source>
</evidence>
<evidence type="ECO:0000256" key="2">
    <source>
        <dbReference type="RuleBase" id="RU003616"/>
    </source>
</evidence>
<dbReference type="PROSITE" id="PS01031">
    <property type="entry name" value="SHSP"/>
    <property type="match status" value="1"/>
</dbReference>
<comment type="similarity">
    <text evidence="1 2">Belongs to the small heat shock protein (HSP20) family.</text>
</comment>
<dbReference type="PANTHER" id="PTHR11527">
    <property type="entry name" value="HEAT-SHOCK PROTEIN 20 FAMILY MEMBER"/>
    <property type="match status" value="1"/>
</dbReference>
<dbReference type="InterPro" id="IPR031107">
    <property type="entry name" value="Small_HSP"/>
</dbReference>
<dbReference type="CDD" id="cd06464">
    <property type="entry name" value="ACD_sHsps-like"/>
    <property type="match status" value="1"/>
</dbReference>
<comment type="caution">
    <text evidence="6">The sequence shown here is derived from an EMBL/GenBank/DDBJ whole genome shotgun (WGS) entry which is preliminary data.</text>
</comment>
<dbReference type="PROSITE" id="PS51203">
    <property type="entry name" value="CS"/>
    <property type="match status" value="1"/>
</dbReference>
<dbReference type="InterPro" id="IPR008978">
    <property type="entry name" value="HSP20-like_chaperone"/>
</dbReference>
<evidence type="ECO:0000259" key="4">
    <source>
        <dbReference type="PROSITE" id="PS01031"/>
    </source>
</evidence>
<dbReference type="InterPro" id="IPR002068">
    <property type="entry name" value="A-crystallin/Hsp20_dom"/>
</dbReference>
<dbReference type="Gene3D" id="2.60.40.790">
    <property type="match status" value="1"/>
</dbReference>
<accession>A0A8T5UYP3</accession>
<evidence type="ECO:0000259" key="5">
    <source>
        <dbReference type="PROSITE" id="PS51203"/>
    </source>
</evidence>
<dbReference type="SUPFAM" id="SSF49764">
    <property type="entry name" value="HSP20-like chaperones"/>
    <property type="match status" value="1"/>
</dbReference>
<name>A0A8T5UYP3_9EURY</name>
<dbReference type="RefSeq" id="WP_223792584.1">
    <property type="nucleotide sequence ID" value="NZ_JAIOUQ010000017.1"/>
</dbReference>
<dbReference type="AlphaFoldDB" id="A0A8T5UYP3"/>
<organism evidence="6 7">
    <name type="scientific">Methanobacterium spitsbergense</name>
    <dbReference type="NCBI Taxonomy" id="2874285"/>
    <lineage>
        <taxon>Archaea</taxon>
        <taxon>Methanobacteriati</taxon>
        <taxon>Methanobacteriota</taxon>
        <taxon>Methanomada group</taxon>
        <taxon>Methanobacteria</taxon>
        <taxon>Methanobacteriales</taxon>
        <taxon>Methanobacteriaceae</taxon>
        <taxon>Methanobacterium</taxon>
    </lineage>
</organism>
<dbReference type="EMBL" id="JAIOUQ010000017">
    <property type="protein sequence ID" value="MBZ2167046.1"/>
    <property type="molecule type" value="Genomic_DNA"/>
</dbReference>
<dbReference type="Proteomes" id="UP000825933">
    <property type="component" value="Unassembled WGS sequence"/>
</dbReference>
<dbReference type="InterPro" id="IPR007052">
    <property type="entry name" value="CS_dom"/>
</dbReference>